<organism evidence="2 3">
    <name type="scientific">Nocardia bovistercoris</name>
    <dbReference type="NCBI Taxonomy" id="2785916"/>
    <lineage>
        <taxon>Bacteria</taxon>
        <taxon>Bacillati</taxon>
        <taxon>Actinomycetota</taxon>
        <taxon>Actinomycetes</taxon>
        <taxon>Mycobacteriales</taxon>
        <taxon>Nocardiaceae</taxon>
        <taxon>Nocardia</taxon>
    </lineage>
</organism>
<protein>
    <recommendedName>
        <fullName evidence="4">Glycine zipper domain-containing protein</fullName>
    </recommendedName>
</protein>
<dbReference type="EMBL" id="JADMLG010000016">
    <property type="protein sequence ID" value="MBH0780635.1"/>
    <property type="molecule type" value="Genomic_DNA"/>
</dbReference>
<comment type="caution">
    <text evidence="2">The sequence shown here is derived from an EMBL/GenBank/DDBJ whole genome shotgun (WGS) entry which is preliminary data.</text>
</comment>
<evidence type="ECO:0000313" key="2">
    <source>
        <dbReference type="EMBL" id="MBH0780635.1"/>
    </source>
</evidence>
<gene>
    <name evidence="2" type="ORF">IT779_30635</name>
</gene>
<feature type="chain" id="PRO_5037104268" description="Glycine zipper domain-containing protein" evidence="1">
    <location>
        <begin position="33"/>
        <end position="143"/>
    </location>
</feature>
<keyword evidence="3" id="KW-1185">Reference proteome</keyword>
<proteinExistence type="predicted"/>
<reference evidence="2" key="1">
    <citation type="submission" date="2020-11" db="EMBL/GenBank/DDBJ databases">
        <title>Nocardia NEAU-351.nov., a novel actinomycete isolated from the cow dung.</title>
        <authorList>
            <person name="Zhang X."/>
        </authorList>
    </citation>
    <scope>NUCLEOTIDE SEQUENCE</scope>
    <source>
        <strain evidence="2">NEAU-351</strain>
    </source>
</reference>
<accession>A0A931N3H5</accession>
<name>A0A931N3H5_9NOCA</name>
<dbReference type="Proteomes" id="UP000655751">
    <property type="component" value="Unassembled WGS sequence"/>
</dbReference>
<evidence type="ECO:0000313" key="3">
    <source>
        <dbReference type="Proteomes" id="UP000655751"/>
    </source>
</evidence>
<sequence>MFRSTIRNARRTCIVAALPLAVVAGFAGVASADPAQAQAPAAVVRFVAEPVTAAPIAAGLPLQEVATNPDAQNPDPLANGAAAGALVGAAGSGILGGAAGLLGGGIGAIPGAIGGAINGALWGTVIGILVGAISPQSVPQVLP</sequence>
<keyword evidence="1" id="KW-0732">Signal</keyword>
<evidence type="ECO:0008006" key="4">
    <source>
        <dbReference type="Google" id="ProtNLM"/>
    </source>
</evidence>
<feature type="signal peptide" evidence="1">
    <location>
        <begin position="1"/>
        <end position="32"/>
    </location>
</feature>
<dbReference type="AlphaFoldDB" id="A0A931N3H5"/>
<evidence type="ECO:0000256" key="1">
    <source>
        <dbReference type="SAM" id="SignalP"/>
    </source>
</evidence>
<dbReference type="RefSeq" id="WP_196152935.1">
    <property type="nucleotide sequence ID" value="NZ_JADMLG010000016.1"/>
</dbReference>